<evidence type="ECO:0000256" key="5">
    <source>
        <dbReference type="ARBA" id="ARBA00023136"/>
    </source>
</evidence>
<comment type="similarity">
    <text evidence="2 6">Belongs to the YIP1 family.</text>
</comment>
<sequence>MAASDELKFREFNEAMDLLAGNADATTPSISESQSHVTLNMSSSCNEEYEPDEEDDKTELLSFQKKQSSFWTFEYYQAFFNVDTYQVLDRIKGSLLPLPGKNFVWHHLQNNPDLYGPFWICATLVFTLAISGNLSYFLEKRGSSSFHYSPQFHKVTIAGIVIYCYAWLVPLGLWGYLHWRKGAHVTTDVYSFLEMVCIYGYSLFVYIPTAVLWLIPIPWLQWLLIIVAIGLSGSVLVLTFWPVIRSDSKPAACVIMAIIVSLHILLAIGCKTSILNIQYQGRKNRPLKTPYSRDIKTLTRKKILQVGQAKSYITISKFIVLLLPGRAHQQFA</sequence>
<evidence type="ECO:0000256" key="1">
    <source>
        <dbReference type="ARBA" id="ARBA00004257"/>
    </source>
</evidence>
<comment type="caution">
    <text evidence="8">The sequence shown here is derived from an EMBL/GenBank/DDBJ whole genome shotgun (WGS) entry which is preliminary data.</text>
</comment>
<name>V8NM75_OPHHA</name>
<evidence type="ECO:0000313" key="9">
    <source>
        <dbReference type="Proteomes" id="UP000018936"/>
    </source>
</evidence>
<evidence type="ECO:0000256" key="3">
    <source>
        <dbReference type="ARBA" id="ARBA00022692"/>
    </source>
</evidence>
<dbReference type="InterPro" id="IPR006977">
    <property type="entry name" value="Yip1_dom"/>
</dbReference>
<dbReference type="InterPro" id="IPR039765">
    <property type="entry name" value="Yip5/YIPF1/YIPF2"/>
</dbReference>
<dbReference type="AlphaFoldDB" id="V8NM75"/>
<dbReference type="OrthoDB" id="10256463at2759"/>
<comment type="subcellular location">
    <subcellularLocation>
        <location evidence="6">Golgi apparatus membrane</location>
        <topology evidence="6">Multi-pass membrane protein</topology>
    </subcellularLocation>
    <subcellularLocation>
        <location evidence="1">Golgi apparatus</location>
        <location evidence="1">cis-Golgi network membrane</location>
        <topology evidence="1">Multi-pass membrane protein</topology>
    </subcellularLocation>
</comment>
<proteinExistence type="inferred from homology"/>
<feature type="transmembrane region" description="Helical" evidence="6">
    <location>
        <begin position="221"/>
        <end position="244"/>
    </location>
</feature>
<dbReference type="Pfam" id="PF04893">
    <property type="entry name" value="Yip1"/>
    <property type="match status" value="1"/>
</dbReference>
<feature type="transmembrane region" description="Helical" evidence="6">
    <location>
        <begin position="251"/>
        <end position="269"/>
    </location>
</feature>
<feature type="transmembrane region" description="Helical" evidence="6">
    <location>
        <begin position="189"/>
        <end position="215"/>
    </location>
</feature>
<evidence type="ECO:0000256" key="6">
    <source>
        <dbReference type="RuleBase" id="RU361264"/>
    </source>
</evidence>
<evidence type="ECO:0000313" key="8">
    <source>
        <dbReference type="EMBL" id="ETE63389.1"/>
    </source>
</evidence>
<feature type="domain" description="Yip1" evidence="7">
    <location>
        <begin position="98"/>
        <end position="267"/>
    </location>
</feature>
<dbReference type="GO" id="GO:0000139">
    <property type="term" value="C:Golgi membrane"/>
    <property type="evidence" value="ECO:0007669"/>
    <property type="project" value="UniProtKB-SubCell"/>
</dbReference>
<feature type="transmembrane region" description="Helical" evidence="6">
    <location>
        <begin position="157"/>
        <end position="177"/>
    </location>
</feature>
<evidence type="ECO:0000259" key="7">
    <source>
        <dbReference type="Pfam" id="PF04893"/>
    </source>
</evidence>
<evidence type="ECO:0000256" key="4">
    <source>
        <dbReference type="ARBA" id="ARBA00022989"/>
    </source>
</evidence>
<dbReference type="PANTHER" id="PTHR12822">
    <property type="entry name" value="PROTEIN YIPF"/>
    <property type="match status" value="1"/>
</dbReference>
<keyword evidence="5 6" id="KW-0472">Membrane</keyword>
<feature type="transmembrane region" description="Helical" evidence="6">
    <location>
        <begin position="114"/>
        <end position="137"/>
    </location>
</feature>
<dbReference type="EMBL" id="AZIM01002769">
    <property type="protein sequence ID" value="ETE63389.1"/>
    <property type="molecule type" value="Genomic_DNA"/>
</dbReference>
<keyword evidence="3 6" id="KW-0812">Transmembrane</keyword>
<dbReference type="Proteomes" id="UP000018936">
    <property type="component" value="Unassembled WGS sequence"/>
</dbReference>
<dbReference type="PANTHER" id="PTHR12822:SF3">
    <property type="entry name" value="PROTEIN YIPF2"/>
    <property type="match status" value="1"/>
</dbReference>
<gene>
    <name evidence="8" type="primary">Yipf2</name>
    <name evidence="8" type="ORF">L345_10849</name>
</gene>
<keyword evidence="4 6" id="KW-1133">Transmembrane helix</keyword>
<dbReference type="GO" id="GO:0016192">
    <property type="term" value="P:vesicle-mediated transport"/>
    <property type="evidence" value="ECO:0007669"/>
    <property type="project" value="InterPro"/>
</dbReference>
<protein>
    <recommendedName>
        <fullName evidence="6">Protein YIPF</fullName>
    </recommendedName>
</protein>
<reference evidence="8 9" key="1">
    <citation type="journal article" date="2013" name="Proc. Natl. Acad. Sci. U.S.A.">
        <title>The king cobra genome reveals dynamic gene evolution and adaptation in the snake venom system.</title>
        <authorList>
            <person name="Vonk F.J."/>
            <person name="Casewell N.R."/>
            <person name="Henkel C.V."/>
            <person name="Heimberg A.M."/>
            <person name="Jansen H.J."/>
            <person name="McCleary R.J."/>
            <person name="Kerkkamp H.M."/>
            <person name="Vos R.A."/>
            <person name="Guerreiro I."/>
            <person name="Calvete J.J."/>
            <person name="Wuster W."/>
            <person name="Woods A.E."/>
            <person name="Logan J.M."/>
            <person name="Harrison R.A."/>
            <person name="Castoe T.A."/>
            <person name="de Koning A.P."/>
            <person name="Pollock D.D."/>
            <person name="Yandell M."/>
            <person name="Calderon D."/>
            <person name="Renjifo C."/>
            <person name="Currier R.B."/>
            <person name="Salgado D."/>
            <person name="Pla D."/>
            <person name="Sanz L."/>
            <person name="Hyder A.S."/>
            <person name="Ribeiro J.M."/>
            <person name="Arntzen J.W."/>
            <person name="van den Thillart G.E."/>
            <person name="Boetzer M."/>
            <person name="Pirovano W."/>
            <person name="Dirks R.P."/>
            <person name="Spaink H.P."/>
            <person name="Duboule D."/>
            <person name="McGlinn E."/>
            <person name="Kini R.M."/>
            <person name="Richardson M.K."/>
        </authorList>
    </citation>
    <scope>NUCLEOTIDE SEQUENCE</scope>
    <source>
        <tissue evidence="8">Blood</tissue>
    </source>
</reference>
<dbReference type="GO" id="GO:0031267">
    <property type="term" value="F:small GTPase binding"/>
    <property type="evidence" value="ECO:0007669"/>
    <property type="project" value="InterPro"/>
</dbReference>
<keyword evidence="9" id="KW-1185">Reference proteome</keyword>
<evidence type="ECO:0000256" key="2">
    <source>
        <dbReference type="ARBA" id="ARBA00010596"/>
    </source>
</evidence>
<organism evidence="8 9">
    <name type="scientific">Ophiophagus hannah</name>
    <name type="common">King cobra</name>
    <name type="synonym">Naja hannah</name>
    <dbReference type="NCBI Taxonomy" id="8665"/>
    <lineage>
        <taxon>Eukaryota</taxon>
        <taxon>Metazoa</taxon>
        <taxon>Chordata</taxon>
        <taxon>Craniata</taxon>
        <taxon>Vertebrata</taxon>
        <taxon>Euteleostomi</taxon>
        <taxon>Lepidosauria</taxon>
        <taxon>Squamata</taxon>
        <taxon>Bifurcata</taxon>
        <taxon>Unidentata</taxon>
        <taxon>Episquamata</taxon>
        <taxon>Toxicofera</taxon>
        <taxon>Serpentes</taxon>
        <taxon>Colubroidea</taxon>
        <taxon>Elapidae</taxon>
        <taxon>Elapinae</taxon>
        <taxon>Ophiophagus</taxon>
    </lineage>
</organism>
<accession>V8NM75</accession>